<dbReference type="EMBL" id="JBHRSJ010000034">
    <property type="protein sequence ID" value="MFC2973830.1"/>
    <property type="molecule type" value="Genomic_DNA"/>
</dbReference>
<keyword evidence="3" id="KW-1185">Reference proteome</keyword>
<proteinExistence type="predicted"/>
<evidence type="ECO:0000313" key="3">
    <source>
        <dbReference type="Proteomes" id="UP001595457"/>
    </source>
</evidence>
<name>A0ABV7AXQ3_9GAMM</name>
<keyword evidence="1" id="KW-0472">Membrane</keyword>
<accession>A0ABV7AXQ3</accession>
<reference evidence="3" key="1">
    <citation type="journal article" date="2019" name="Int. J. Syst. Evol. Microbiol.">
        <title>The Global Catalogue of Microorganisms (GCM) 10K type strain sequencing project: providing services to taxonomists for standard genome sequencing and annotation.</title>
        <authorList>
            <consortium name="The Broad Institute Genomics Platform"/>
            <consortium name="The Broad Institute Genome Sequencing Center for Infectious Disease"/>
            <person name="Wu L."/>
            <person name="Ma J."/>
        </authorList>
    </citation>
    <scope>NUCLEOTIDE SEQUENCE [LARGE SCALE GENOMIC DNA]</scope>
    <source>
        <strain evidence="3">KCTC 62195</strain>
    </source>
</reference>
<gene>
    <name evidence="2" type="ORF">ACFOJE_16635</name>
</gene>
<organism evidence="2 3">
    <name type="scientific">Azotobacter bryophylli</name>
    <dbReference type="NCBI Taxonomy" id="1986537"/>
    <lineage>
        <taxon>Bacteria</taxon>
        <taxon>Pseudomonadati</taxon>
        <taxon>Pseudomonadota</taxon>
        <taxon>Gammaproteobacteria</taxon>
        <taxon>Pseudomonadales</taxon>
        <taxon>Pseudomonadaceae</taxon>
        <taxon>Azotobacter</taxon>
    </lineage>
</organism>
<evidence type="ECO:0000313" key="2">
    <source>
        <dbReference type="EMBL" id="MFC2973830.1"/>
    </source>
</evidence>
<dbReference type="Proteomes" id="UP001595457">
    <property type="component" value="Unassembled WGS sequence"/>
</dbReference>
<evidence type="ECO:0000256" key="1">
    <source>
        <dbReference type="SAM" id="Phobius"/>
    </source>
</evidence>
<keyword evidence="1" id="KW-0812">Transmembrane</keyword>
<feature type="transmembrane region" description="Helical" evidence="1">
    <location>
        <begin position="61"/>
        <end position="83"/>
    </location>
</feature>
<keyword evidence="1" id="KW-1133">Transmembrane helix</keyword>
<sequence>MSTEAVFPPLWIGLAVLLPVAVWLVCGVIDQQRWKNKPFMPATTDSGLVRRLNEWVVMHPASLIIGSWCAFFAVYILLCWLCAGQP</sequence>
<protein>
    <submittedName>
        <fullName evidence="2">Uncharacterized protein</fullName>
    </submittedName>
</protein>
<feature type="transmembrane region" description="Helical" evidence="1">
    <location>
        <begin position="6"/>
        <end position="29"/>
    </location>
</feature>
<comment type="caution">
    <text evidence="2">The sequence shown here is derived from an EMBL/GenBank/DDBJ whole genome shotgun (WGS) entry which is preliminary data.</text>
</comment>
<dbReference type="RefSeq" id="WP_377815727.1">
    <property type="nucleotide sequence ID" value="NZ_JBHRSJ010000034.1"/>
</dbReference>